<evidence type="ECO:0000313" key="11">
    <source>
        <dbReference type="Proteomes" id="UP000670152"/>
    </source>
</evidence>
<feature type="signal peptide" evidence="8">
    <location>
        <begin position="1"/>
        <end position="17"/>
    </location>
</feature>
<dbReference type="AlphaFoldDB" id="A0A836JIX7"/>
<evidence type="ECO:0000256" key="6">
    <source>
        <dbReference type="ARBA" id="ARBA00041911"/>
    </source>
</evidence>
<evidence type="ECO:0000256" key="1">
    <source>
        <dbReference type="ARBA" id="ARBA00013038"/>
    </source>
</evidence>
<evidence type="ECO:0000256" key="7">
    <source>
        <dbReference type="SAM" id="Phobius"/>
    </source>
</evidence>
<dbReference type="Pfam" id="PF02383">
    <property type="entry name" value="Syja_N"/>
    <property type="match status" value="1"/>
</dbReference>
<comment type="catalytic activity">
    <reaction evidence="3">
        <text>a 1,2-diacyl-sn-glycero-3-phospho-(1D-myo-inositol 4-phosphate) + H2O = a 1,2-diacyl-sn-glycero-3-phospho-(1D-myo-inositol) + phosphate</text>
        <dbReference type="Rhea" id="RHEA:55652"/>
        <dbReference type="ChEBI" id="CHEBI:15377"/>
        <dbReference type="ChEBI" id="CHEBI:43474"/>
        <dbReference type="ChEBI" id="CHEBI:57880"/>
        <dbReference type="ChEBI" id="CHEBI:58178"/>
    </reaction>
    <physiologicalReaction direction="left-to-right" evidence="3">
        <dbReference type="Rhea" id="RHEA:55653"/>
    </physiologicalReaction>
</comment>
<dbReference type="GO" id="GO:0043812">
    <property type="term" value="F:phosphatidylinositol-4-phosphate phosphatase activity"/>
    <property type="evidence" value="ECO:0007669"/>
    <property type="project" value="TreeGrafter"/>
</dbReference>
<evidence type="ECO:0000256" key="5">
    <source>
        <dbReference type="ARBA" id="ARBA00041396"/>
    </source>
</evidence>
<dbReference type="PANTHER" id="PTHR45662">
    <property type="entry name" value="PHOSPHATIDYLINOSITIDE PHOSPHATASE SAC1"/>
    <property type="match status" value="1"/>
</dbReference>
<dbReference type="GO" id="GO:0046856">
    <property type="term" value="P:phosphatidylinositol dephosphorylation"/>
    <property type="evidence" value="ECO:0007669"/>
    <property type="project" value="TreeGrafter"/>
</dbReference>
<evidence type="ECO:0000256" key="2">
    <source>
        <dbReference type="ARBA" id="ARBA00036631"/>
    </source>
</evidence>
<feature type="domain" description="SAC" evidence="9">
    <location>
        <begin position="155"/>
        <end position="481"/>
    </location>
</feature>
<comment type="catalytic activity">
    <reaction evidence="2">
        <text>a 1,2-diacyl-sn-glycero-3-phospho-(1D-myo-inositol-3-phosphate) + H2O = a 1,2-diacyl-sn-glycero-3-phospho-(1D-myo-inositol) + phosphate</text>
        <dbReference type="Rhea" id="RHEA:12316"/>
        <dbReference type="ChEBI" id="CHEBI:15377"/>
        <dbReference type="ChEBI" id="CHEBI:43474"/>
        <dbReference type="ChEBI" id="CHEBI:57880"/>
        <dbReference type="ChEBI" id="CHEBI:58088"/>
        <dbReference type="EC" id="3.1.3.64"/>
    </reaction>
    <physiologicalReaction direction="left-to-right" evidence="2">
        <dbReference type="Rhea" id="RHEA:12317"/>
    </physiologicalReaction>
</comment>
<feature type="non-terminal residue" evidence="10">
    <location>
        <position position="614"/>
    </location>
</feature>
<organism evidence="10 11">
    <name type="scientific">Acromyrmex heyeri</name>
    <dbReference type="NCBI Taxonomy" id="230685"/>
    <lineage>
        <taxon>Eukaryota</taxon>
        <taxon>Metazoa</taxon>
        <taxon>Ecdysozoa</taxon>
        <taxon>Arthropoda</taxon>
        <taxon>Hexapoda</taxon>
        <taxon>Insecta</taxon>
        <taxon>Pterygota</taxon>
        <taxon>Neoptera</taxon>
        <taxon>Endopterygota</taxon>
        <taxon>Hymenoptera</taxon>
        <taxon>Apocrita</taxon>
        <taxon>Aculeata</taxon>
        <taxon>Formicoidea</taxon>
        <taxon>Formicidae</taxon>
        <taxon>Myrmicinae</taxon>
        <taxon>Acromyrmex</taxon>
    </lineage>
</organism>
<dbReference type="PROSITE" id="PS50275">
    <property type="entry name" value="SAC"/>
    <property type="match status" value="1"/>
</dbReference>
<evidence type="ECO:0000256" key="4">
    <source>
        <dbReference type="ARBA" id="ARBA00040795"/>
    </source>
</evidence>
<feature type="transmembrane region" description="Helical" evidence="7">
    <location>
        <begin position="552"/>
        <end position="570"/>
    </location>
</feature>
<evidence type="ECO:0000256" key="8">
    <source>
        <dbReference type="SAM" id="SignalP"/>
    </source>
</evidence>
<name>A0A836JIX7_9HYME</name>
<keyword evidence="11" id="KW-1185">Reference proteome</keyword>
<keyword evidence="7" id="KW-0472">Membrane</keyword>
<feature type="transmembrane region" description="Helical" evidence="7">
    <location>
        <begin position="582"/>
        <end position="604"/>
    </location>
</feature>
<evidence type="ECO:0000313" key="10">
    <source>
        <dbReference type="EMBL" id="KAG5321810.1"/>
    </source>
</evidence>
<proteinExistence type="predicted"/>
<dbReference type="EC" id="3.1.3.64" evidence="1"/>
<keyword evidence="7" id="KW-1133">Transmembrane helix</keyword>
<gene>
    <name evidence="10" type="primary">Sacm1l</name>
    <name evidence="10" type="ORF">G6Z77_0000361</name>
</gene>
<comment type="caution">
    <text evidence="10">The sequence shown here is derived from an EMBL/GenBank/DDBJ whole genome shotgun (WGS) entry which is preliminary data.</text>
</comment>
<keyword evidence="8" id="KW-0732">Signal</keyword>
<reference evidence="10 11" key="1">
    <citation type="submission" date="2020-02" db="EMBL/GenBank/DDBJ databases">
        <title>Relaxed selection underlies rapid genomic changes in the transitions from sociality to social parasitism in ants.</title>
        <authorList>
            <person name="Bi X."/>
        </authorList>
    </citation>
    <scope>NUCLEOTIDE SEQUENCE [LARGE SCALE GENOMIC DNA]</scope>
    <source>
        <strain evidence="10">BGI-DK2014b</strain>
        <tissue evidence="10">Whole body</tissue>
    </source>
</reference>
<dbReference type="InterPro" id="IPR002013">
    <property type="entry name" value="SAC_dom"/>
</dbReference>
<dbReference type="GO" id="GO:0004438">
    <property type="term" value="F:phosphatidylinositol-3-phosphate phosphatase activity"/>
    <property type="evidence" value="ECO:0007669"/>
    <property type="project" value="UniProtKB-EC"/>
</dbReference>
<keyword evidence="7" id="KW-0812">Transmembrane</keyword>
<dbReference type="Proteomes" id="UP000670152">
    <property type="component" value="Unassembled WGS sequence"/>
</dbReference>
<dbReference type="OrthoDB" id="405996at2759"/>
<evidence type="ECO:0000256" key="3">
    <source>
        <dbReference type="ARBA" id="ARBA00036807"/>
    </source>
</evidence>
<accession>A0A836JIX7</accession>
<dbReference type="GO" id="GO:0005783">
    <property type="term" value="C:endoplasmic reticulum"/>
    <property type="evidence" value="ECO:0007669"/>
    <property type="project" value="TreeGrafter"/>
</dbReference>
<dbReference type="EMBL" id="JAANIB010009596">
    <property type="protein sequence ID" value="KAG5321810.1"/>
    <property type="molecule type" value="Genomic_DNA"/>
</dbReference>
<sequence>FPKHYFIIIFSLARLSAQRIYLLPIYLSFDNMMPNMDIYDSLYLYATPEKFFVESVGTKVLLVVDRVSQQIYTQVGTANQIPTTASRRKIWGLVGTIHLLACRYLIVVTDAQMCGTIAGHNIFKISSTDVIPYTRSFLHLTEKQVQNNSTYLEMVKSVLNTPYFYFSYTYDLSHTMQRLHNTTPEFLQMPLHDRADPRFVWNAYLLQDLSARPEQYKFCLPIIHGFISLNTVVVNGVAFNWGIVSRRGIHRAGTRLFSRGIDATGNVSNYVETEQLIEVNGNCSSFVQTRGSIPLFWCQAPNLKYKPKPQISPHEDHQSACARHFDVQIFHYGKQILVNLIDQRGPEALLENAYRNLVQRINNQNIRYEAFDFHAECRRLRWDKLNTLMDRLAHDQEQMGYFLLMRDGALLLAQDGVFRTNCIDCLDRTNVVQSMLAKRVLNEVLSRLEILRKVEDHPAFENLFKQIWADNADVISIQYSGTGALKTDFTRTGKRTKLGAMKDGLNSLTRYYKNNFADGYRQDSLELFLGRYIVQDGECTSIQCPLESERNWRYATFPLVLLVASSMLVAHIILPSRYTTEILLYMLFWGAMVAGTFATIIHHGKQYVDKPKLL</sequence>
<feature type="non-terminal residue" evidence="10">
    <location>
        <position position="1"/>
    </location>
</feature>
<dbReference type="PANTHER" id="PTHR45662:SF2">
    <property type="entry name" value="PHOSPHATIDYLINOSITOL-3-PHOSPHATASE SAC1"/>
    <property type="match status" value="1"/>
</dbReference>
<evidence type="ECO:0000259" key="9">
    <source>
        <dbReference type="PROSITE" id="PS50275"/>
    </source>
</evidence>
<protein>
    <recommendedName>
        <fullName evidence="4">Phosphatidylinositol-3-phosphatase SAC1</fullName>
        <ecNumber evidence="1">3.1.3.64</ecNumber>
    </recommendedName>
    <alternativeName>
        <fullName evidence="6">Phosphatidylinositol-4-phosphate phosphatase</fullName>
    </alternativeName>
    <alternativeName>
        <fullName evidence="5">Suppressor of actin mutations 1-like protein</fullName>
    </alternativeName>
</protein>
<feature type="chain" id="PRO_5032328038" description="Phosphatidylinositol-3-phosphatase SAC1" evidence="8">
    <location>
        <begin position="18"/>
        <end position="614"/>
    </location>
</feature>